<evidence type="ECO:0000313" key="2">
    <source>
        <dbReference type="EMBL" id="TCD12574.1"/>
    </source>
</evidence>
<name>A0A4R0PA50_9SPHI</name>
<keyword evidence="1" id="KW-0802">TPR repeat</keyword>
<dbReference type="Gene3D" id="1.25.40.10">
    <property type="entry name" value="Tetratricopeptide repeat domain"/>
    <property type="match status" value="3"/>
</dbReference>
<dbReference type="Proteomes" id="UP000291485">
    <property type="component" value="Unassembled WGS sequence"/>
</dbReference>
<proteinExistence type="predicted"/>
<comment type="caution">
    <text evidence="2">The sequence shown here is derived from an EMBL/GenBank/DDBJ whole genome shotgun (WGS) entry which is preliminary data.</text>
</comment>
<dbReference type="RefSeq" id="WP_131556013.1">
    <property type="nucleotide sequence ID" value="NZ_SJSN01000001.1"/>
</dbReference>
<dbReference type="PROSITE" id="PS50005">
    <property type="entry name" value="TPR"/>
    <property type="match status" value="1"/>
</dbReference>
<dbReference type="PROSITE" id="PS51257">
    <property type="entry name" value="PROKAR_LIPOPROTEIN"/>
    <property type="match status" value="1"/>
</dbReference>
<organism evidence="2 3">
    <name type="scientific">Pedobacter frigidisoli</name>
    <dbReference type="NCBI Taxonomy" id="2530455"/>
    <lineage>
        <taxon>Bacteria</taxon>
        <taxon>Pseudomonadati</taxon>
        <taxon>Bacteroidota</taxon>
        <taxon>Sphingobacteriia</taxon>
        <taxon>Sphingobacteriales</taxon>
        <taxon>Sphingobacteriaceae</taxon>
        <taxon>Pedobacter</taxon>
    </lineage>
</organism>
<dbReference type="InterPro" id="IPR011990">
    <property type="entry name" value="TPR-like_helical_dom_sf"/>
</dbReference>
<gene>
    <name evidence="2" type="ORF">EZ449_00575</name>
</gene>
<sequence length="926" mass="106041">MKKHINKALNPSFFLVSLLFIYGCVANKDTALDRKFQNLTARYNYIYNSNVLLTEYNEGLLQSYTDNYEKILPVYLDPEPQINLVLTPGTANKQLDEVISKGQTIINDKSFSNYIDDAYMLLGKANYLKGNYFIASEYFDYTAKTYKSDLKTFVMAMNWKARSQMELNNMAVADKILDTMLRGVDDLKKDLAEPLATTAQMRIYQNRNKEAILLLQTAIRIADEKQLRIRWQYILAQLQEKENDLQNAFINYTKVENSNAPFEMYFHANLQRIKLKALISGYKLDEDKALLALLRDDKNFDYTDQIYYQVGELFSKEGKFEKAEENYYKSAQKSTKNQNQKALSYLRIADLNFKEFNNYIKAKLYYDSTVMILPKNFPDYDNIVKKANNLKYLTDRFTIISKEDTAQFIAKLPAGEREAKIKSYLTPKVEVVNTVAFNNQSINNPDFPTQSLNAPQIGAGNTFYFNNNAAISSGFADFKKRWGNRQLEDNWRQSQRSSAQENNQVMSGGNVATAIVPANGTETQISRDQTSLEKQYLDALPTTPALLASSDQKIIDAYFEIASFYQQELNDKPEANKIYIELLRRYPDNNHLAAIYYSLYLNNQGVDQNKANEYRQLVLNKFPESGFAKTILDPSYSAKQSQMENIANNNYNVAFDAYARKDYPSVIKQANDNVSAFPDNDLAPQYAYLKSIAVGRTSKVDALLTEFNSITTLYPNDMIVTPLVRDHLKYIEANLAEFKLRPLALVDFDSKEPRFVSQAKPIDVPAKPLATENKTPVVEKPVDAEAKPIDKPIEEVKPADVVKPVSIFSAAKSEEYYYVIDVADATLTLSSSRFGIGQFNRGNYPDNDLAHKLIELDNDQLIYVTSFIDLEDAKIYESSITGQLKNIMKVPANIYKGFIISKENFEKLKTRELINEYLEFFKDNYK</sequence>
<reference evidence="2 3" key="1">
    <citation type="submission" date="2019-02" db="EMBL/GenBank/DDBJ databases">
        <title>Pedobacter sp. RP-3-11 sp. nov., isolated from Arctic soil.</title>
        <authorList>
            <person name="Dahal R.H."/>
        </authorList>
    </citation>
    <scope>NUCLEOTIDE SEQUENCE [LARGE SCALE GENOMIC DNA]</scope>
    <source>
        <strain evidence="2 3">RP-3-11</strain>
    </source>
</reference>
<evidence type="ECO:0000256" key="1">
    <source>
        <dbReference type="PROSITE-ProRule" id="PRU00339"/>
    </source>
</evidence>
<keyword evidence="3" id="KW-1185">Reference proteome</keyword>
<dbReference type="EMBL" id="SJSN01000001">
    <property type="protein sequence ID" value="TCD12574.1"/>
    <property type="molecule type" value="Genomic_DNA"/>
</dbReference>
<dbReference type="AlphaFoldDB" id="A0A4R0PA50"/>
<protein>
    <submittedName>
        <fullName evidence="2">Gliding motility protein</fullName>
    </submittedName>
</protein>
<feature type="repeat" description="TPR" evidence="1">
    <location>
        <begin position="304"/>
        <end position="337"/>
    </location>
</feature>
<accession>A0A4R0PA50</accession>
<dbReference type="OrthoDB" id="1522549at2"/>
<dbReference type="SUPFAM" id="SSF48452">
    <property type="entry name" value="TPR-like"/>
    <property type="match status" value="1"/>
</dbReference>
<dbReference type="InterPro" id="IPR019734">
    <property type="entry name" value="TPR_rpt"/>
</dbReference>
<evidence type="ECO:0000313" key="3">
    <source>
        <dbReference type="Proteomes" id="UP000291485"/>
    </source>
</evidence>